<keyword evidence="2 7" id="KW-0813">Transport</keyword>
<proteinExistence type="inferred from homology"/>
<evidence type="ECO:0000313" key="10">
    <source>
        <dbReference type="Proteomes" id="UP000886842"/>
    </source>
</evidence>
<evidence type="ECO:0000256" key="4">
    <source>
        <dbReference type="ARBA" id="ARBA00022692"/>
    </source>
</evidence>
<feature type="transmembrane region" description="Helical" evidence="7">
    <location>
        <begin position="111"/>
        <end position="137"/>
    </location>
</feature>
<dbReference type="Proteomes" id="UP000886842">
    <property type="component" value="Unassembled WGS sequence"/>
</dbReference>
<evidence type="ECO:0000256" key="2">
    <source>
        <dbReference type="ARBA" id="ARBA00022448"/>
    </source>
</evidence>
<dbReference type="SUPFAM" id="SSF161098">
    <property type="entry name" value="MetI-like"/>
    <property type="match status" value="1"/>
</dbReference>
<evidence type="ECO:0000256" key="3">
    <source>
        <dbReference type="ARBA" id="ARBA00022475"/>
    </source>
</evidence>
<evidence type="ECO:0000256" key="6">
    <source>
        <dbReference type="ARBA" id="ARBA00023136"/>
    </source>
</evidence>
<dbReference type="PANTHER" id="PTHR43163:SF9">
    <property type="entry name" value="ABC TRANSPORTER PERMEASE PROTEIN"/>
    <property type="match status" value="1"/>
</dbReference>
<feature type="non-terminal residue" evidence="9">
    <location>
        <position position="1"/>
    </location>
</feature>
<dbReference type="Gene3D" id="1.10.3720.10">
    <property type="entry name" value="MetI-like"/>
    <property type="match status" value="1"/>
</dbReference>
<dbReference type="PANTHER" id="PTHR43163">
    <property type="entry name" value="DIPEPTIDE TRANSPORT SYSTEM PERMEASE PROTEIN DPPB-RELATED"/>
    <property type="match status" value="1"/>
</dbReference>
<comment type="subcellular location">
    <subcellularLocation>
        <location evidence="1 7">Cell membrane</location>
        <topology evidence="1 7">Multi-pass membrane protein</topology>
    </subcellularLocation>
</comment>
<dbReference type="PROSITE" id="PS50928">
    <property type="entry name" value="ABC_TM1"/>
    <property type="match status" value="1"/>
</dbReference>
<dbReference type="Pfam" id="PF00528">
    <property type="entry name" value="BPD_transp_1"/>
    <property type="match status" value="1"/>
</dbReference>
<keyword evidence="4 7" id="KW-0812">Transmembrane</keyword>
<name>A0A9D1GWU0_9ACTN</name>
<keyword evidence="3" id="KW-1003">Cell membrane</keyword>
<dbReference type="CDD" id="cd06261">
    <property type="entry name" value="TM_PBP2"/>
    <property type="match status" value="1"/>
</dbReference>
<feature type="transmembrane region" description="Helical" evidence="7">
    <location>
        <begin position="157"/>
        <end position="178"/>
    </location>
</feature>
<feature type="domain" description="ABC transmembrane type-1" evidence="8">
    <location>
        <begin position="73"/>
        <end position="280"/>
    </location>
</feature>
<evidence type="ECO:0000256" key="5">
    <source>
        <dbReference type="ARBA" id="ARBA00022989"/>
    </source>
</evidence>
<comment type="caution">
    <text evidence="9">The sequence shown here is derived from an EMBL/GenBank/DDBJ whole genome shotgun (WGS) entry which is preliminary data.</text>
</comment>
<accession>A0A9D1GWU0</accession>
<feature type="transmembrane region" description="Helical" evidence="7">
    <location>
        <begin position="261"/>
        <end position="280"/>
    </location>
</feature>
<reference evidence="9" key="2">
    <citation type="journal article" date="2021" name="PeerJ">
        <title>Extensive microbial diversity within the chicken gut microbiome revealed by metagenomics and culture.</title>
        <authorList>
            <person name="Gilroy R."/>
            <person name="Ravi A."/>
            <person name="Getino M."/>
            <person name="Pursley I."/>
            <person name="Horton D.L."/>
            <person name="Alikhan N.F."/>
            <person name="Baker D."/>
            <person name="Gharbi K."/>
            <person name="Hall N."/>
            <person name="Watson M."/>
            <person name="Adriaenssens E.M."/>
            <person name="Foster-Nyarko E."/>
            <person name="Jarju S."/>
            <person name="Secka A."/>
            <person name="Antonio M."/>
            <person name="Oren A."/>
            <person name="Chaudhuri R.R."/>
            <person name="La Ragione R."/>
            <person name="Hildebrand F."/>
            <person name="Pallen M.J."/>
        </authorList>
    </citation>
    <scope>NUCLEOTIDE SEQUENCE</scope>
    <source>
        <strain evidence="9">ChiGjej1B1-24693</strain>
    </source>
</reference>
<evidence type="ECO:0000256" key="1">
    <source>
        <dbReference type="ARBA" id="ARBA00004651"/>
    </source>
</evidence>
<dbReference type="GO" id="GO:0005886">
    <property type="term" value="C:plasma membrane"/>
    <property type="evidence" value="ECO:0007669"/>
    <property type="project" value="UniProtKB-SubCell"/>
</dbReference>
<sequence length="296" mass="30625">LAGIAPFDPVAAYLGAAQEWADPGTRARIAAQLGVDDPWWQHYLGWVRGVLTGDPGWSSAYRQPVGDVLGARLVWSVLLGAVALPLAALASAVLSLATIRRPGGWVDRTVSALATVLAATPAFLVCLGLIAVVSLRWGWLPAGGLAPAGEPLTAGTVARHLILPAIALASSLLPWLVLHLRESMVEAYGSAAVSGARARGASEAQVLWGHVVPPALMPAVTVIAARLPELVTGTVLVETVFGWPGIGLALVRAATSVDYPLMAAVTLAAGTVVIGGNLLADLLQWRIDLRARGGLR</sequence>
<keyword evidence="6 7" id="KW-0472">Membrane</keyword>
<reference evidence="9" key="1">
    <citation type="submission" date="2020-10" db="EMBL/GenBank/DDBJ databases">
        <authorList>
            <person name="Gilroy R."/>
        </authorList>
    </citation>
    <scope>NUCLEOTIDE SEQUENCE</scope>
    <source>
        <strain evidence="9">ChiGjej1B1-24693</strain>
    </source>
</reference>
<dbReference type="AlphaFoldDB" id="A0A9D1GWU0"/>
<feature type="transmembrane region" description="Helical" evidence="7">
    <location>
        <begin position="73"/>
        <end position="99"/>
    </location>
</feature>
<dbReference type="InterPro" id="IPR000515">
    <property type="entry name" value="MetI-like"/>
</dbReference>
<protein>
    <submittedName>
        <fullName evidence="9">ABC transporter permease</fullName>
    </submittedName>
</protein>
<dbReference type="GO" id="GO:0055085">
    <property type="term" value="P:transmembrane transport"/>
    <property type="evidence" value="ECO:0007669"/>
    <property type="project" value="InterPro"/>
</dbReference>
<dbReference type="EMBL" id="DVLP01000048">
    <property type="protein sequence ID" value="HIT74270.1"/>
    <property type="molecule type" value="Genomic_DNA"/>
</dbReference>
<evidence type="ECO:0000313" key="9">
    <source>
        <dbReference type="EMBL" id="HIT74270.1"/>
    </source>
</evidence>
<keyword evidence="5 7" id="KW-1133">Transmembrane helix</keyword>
<feature type="transmembrane region" description="Helical" evidence="7">
    <location>
        <begin position="235"/>
        <end position="255"/>
    </location>
</feature>
<evidence type="ECO:0000259" key="8">
    <source>
        <dbReference type="PROSITE" id="PS50928"/>
    </source>
</evidence>
<comment type="similarity">
    <text evidence="7">Belongs to the binding-protein-dependent transport system permease family.</text>
</comment>
<gene>
    <name evidence="9" type="ORF">IAA98_01625</name>
</gene>
<dbReference type="InterPro" id="IPR035906">
    <property type="entry name" value="MetI-like_sf"/>
</dbReference>
<evidence type="ECO:0000256" key="7">
    <source>
        <dbReference type="RuleBase" id="RU363032"/>
    </source>
</evidence>
<organism evidence="9 10">
    <name type="scientific">Candidatus Avipropionibacterium avicola</name>
    <dbReference type="NCBI Taxonomy" id="2840701"/>
    <lineage>
        <taxon>Bacteria</taxon>
        <taxon>Bacillati</taxon>
        <taxon>Actinomycetota</taxon>
        <taxon>Actinomycetes</taxon>
        <taxon>Propionibacteriales</taxon>
        <taxon>Propionibacteriaceae</taxon>
        <taxon>Propionibacteriaceae incertae sedis</taxon>
        <taxon>Candidatus Avipropionibacterium</taxon>
    </lineage>
</organism>